<dbReference type="Proteomes" id="UP001159363">
    <property type="component" value="Chromosome 7"/>
</dbReference>
<reference evidence="1 2" key="1">
    <citation type="submission" date="2023-02" db="EMBL/GenBank/DDBJ databases">
        <title>LHISI_Scaffold_Assembly.</title>
        <authorList>
            <person name="Stuart O.P."/>
            <person name="Cleave R."/>
            <person name="Magrath M.J.L."/>
            <person name="Mikheyev A.S."/>
        </authorList>
    </citation>
    <scope>NUCLEOTIDE SEQUENCE [LARGE SCALE GENOMIC DNA]</scope>
    <source>
        <strain evidence="1">Daus_M_001</strain>
        <tissue evidence="1">Leg muscle</tissue>
    </source>
</reference>
<proteinExistence type="predicted"/>
<protein>
    <submittedName>
        <fullName evidence="1">Uncharacterized protein</fullName>
    </submittedName>
</protein>
<evidence type="ECO:0000313" key="1">
    <source>
        <dbReference type="EMBL" id="KAJ8876447.1"/>
    </source>
</evidence>
<comment type="caution">
    <text evidence="1">The sequence shown here is derived from an EMBL/GenBank/DDBJ whole genome shotgun (WGS) entry which is preliminary data.</text>
</comment>
<organism evidence="1 2">
    <name type="scientific">Dryococelus australis</name>
    <dbReference type="NCBI Taxonomy" id="614101"/>
    <lineage>
        <taxon>Eukaryota</taxon>
        <taxon>Metazoa</taxon>
        <taxon>Ecdysozoa</taxon>
        <taxon>Arthropoda</taxon>
        <taxon>Hexapoda</taxon>
        <taxon>Insecta</taxon>
        <taxon>Pterygota</taxon>
        <taxon>Neoptera</taxon>
        <taxon>Polyneoptera</taxon>
        <taxon>Phasmatodea</taxon>
        <taxon>Verophasmatodea</taxon>
        <taxon>Anareolatae</taxon>
        <taxon>Phasmatidae</taxon>
        <taxon>Eurycanthinae</taxon>
        <taxon>Dryococelus</taxon>
    </lineage>
</organism>
<evidence type="ECO:0000313" key="2">
    <source>
        <dbReference type="Proteomes" id="UP001159363"/>
    </source>
</evidence>
<sequence>MTNPPEAKKRDHYQGSGITQRGTYITIAAHCLPYDTEGESPEQGEAGVGKCCHLDIKSPVAPGISARVEQIQTLSDLRHGAHAPWITVRFNNHHIKAILETAATGNFIQSQLPTLKQKTRISESSQIIEMAQYKSRLAIEGTVTLPVSVSIQNV</sequence>
<name>A0ABQ9GWP5_9NEOP</name>
<keyword evidence="2" id="KW-1185">Reference proteome</keyword>
<dbReference type="EMBL" id="JARBHB010000008">
    <property type="protein sequence ID" value="KAJ8876447.1"/>
    <property type="molecule type" value="Genomic_DNA"/>
</dbReference>
<gene>
    <name evidence="1" type="ORF">PR048_020892</name>
</gene>
<accession>A0ABQ9GWP5</accession>